<dbReference type="Pfam" id="PF01700">
    <property type="entry name" value="Orbi_VP3"/>
    <property type="match status" value="1"/>
</dbReference>
<dbReference type="InterPro" id="IPR016029">
    <property type="entry name" value="Inner_layer_core_VP3_Reovir"/>
</dbReference>
<comment type="subcellular location">
    <subcellularLocation>
        <location evidence="1">Virion</location>
    </subcellularLocation>
</comment>
<evidence type="ECO:0000256" key="2">
    <source>
        <dbReference type="ARBA" id="ARBA00022844"/>
    </source>
</evidence>
<evidence type="ECO:0000313" key="4">
    <source>
        <dbReference type="EMBL" id="ABB72771.1"/>
    </source>
</evidence>
<feature type="region of interest" description="Disordered" evidence="3">
    <location>
        <begin position="1"/>
        <end position="42"/>
    </location>
</feature>
<sequence length="925" mass="105404">MATQTGIDATAKFEIKTQEKAENTEPKGKKIESSPYLSGDQIKNDDGPLLSIFMLQEILDKVRETQIRTQAAGQELEAAPPDVKNLLTRLLGLKDLKGYNIISKLPVSFRFISAQSENRLFRVNNFKERISEIGKDSKCENPLELLNVVLQRVKYVREQGSFILYDVPTHFVNGNEVLDHDALGMDVTSMSSSLSPANRFMLQNQLEEFLISNQWNEKTLMDVFNGACDDAIYKVHTALMSYVENGQLHNFRQSLNWLQAYGECKNITYDSHYLTDVFSSENLYCLSYKLPVDPNVIWEVPRSSISNMIMNAALGFPTGAYVSPTARIASVTVTSRITTNTPFAQLQSMVPTEAVMADVRKIYFALCYPNQVLIDIRQEPGHQIDPIIQAVSGLFGKMMFSYGPRYFNITRRTAGLFDRGCAHYLQMMTDDRRTIQRGQSGEALDFMILQGGRQFDCRRLGNDPDTGRGFNNWRVDSLRRRDTPYSHVSRRVCYLGYDSEEVLDERYSGSDYTYPLHELLMEALLRACHVAEKNYLQLVLQHHVVRFAYINQVINRDLLSAFTMPDDKFTEQGDAIPRDIFTADGPVVLDVSYLSIWFAFKLRFLPTDRPALMIQQPLLESVYASHLSLVKLAAKELMSFVSSNPGNFTTLKASDVWKIVMKEMPEVLHDILDMIGQRNFITMRDVNSWIESDLMQESMLLTCDLEAWKCLSTPNDIMFVKDVFIHAENIPEPVVDDIEVFRREAYYYTNMRDSLPPNERCVYLNKSSMLSRAGEGRFKSSIRSMIDDGDYIKVGNSLRPLVLQFFESMPPQNIREALPFTYNVDRTSGPLTRVVVSLTEKIIGYVLLYTVDKDFMPDEYVSYLPSKNLTKISLQSLPFSRVDASTALDVTSRVFQSFRKKVRIIDLTESLEVGAQLASLASLTV</sequence>
<keyword evidence="2" id="KW-0946">Virion</keyword>
<feature type="compositionally biased region" description="Basic and acidic residues" evidence="3">
    <location>
        <begin position="11"/>
        <end position="32"/>
    </location>
</feature>
<proteinExistence type="predicted"/>
<dbReference type="EMBL" id="DQ248058">
    <property type="protein sequence ID" value="ABB72771.1"/>
    <property type="molecule type" value="Genomic_RNA"/>
</dbReference>
<dbReference type="GO" id="GO:0005198">
    <property type="term" value="F:structural molecule activity"/>
    <property type="evidence" value="ECO:0007669"/>
    <property type="project" value="InterPro"/>
</dbReference>
<dbReference type="SUPFAM" id="SSF56831">
    <property type="entry name" value="Reovirus inner layer core protein p3"/>
    <property type="match status" value="1"/>
</dbReference>
<evidence type="ECO:0000256" key="1">
    <source>
        <dbReference type="ARBA" id="ARBA00004328"/>
    </source>
</evidence>
<dbReference type="KEGG" id="vg:5076732"/>
<organism evidence="4 5">
    <name type="scientific">Peruvian horse sickness virus</name>
    <dbReference type="NCBI Taxonomy" id="356862"/>
    <lineage>
        <taxon>Viruses</taxon>
        <taxon>Riboviria</taxon>
        <taxon>Orthornavirae</taxon>
        <taxon>Duplornaviricota</taxon>
        <taxon>Resentoviricetes</taxon>
        <taxon>Reovirales</taxon>
        <taxon>Sedoreoviridae</taxon>
        <taxon>Orbivirus</taxon>
        <taxon>Orbivirus gammaequi</taxon>
    </lineage>
</organism>
<dbReference type="Proteomes" id="UP000201659">
    <property type="component" value="Genome"/>
</dbReference>
<name>Q2Q1E3_9REOV</name>
<dbReference type="OrthoDB" id="888at10239"/>
<dbReference type="GO" id="GO:0044423">
    <property type="term" value="C:virion component"/>
    <property type="evidence" value="ECO:0007669"/>
    <property type="project" value="UniProtKB-KW"/>
</dbReference>
<dbReference type="InterPro" id="IPR002614">
    <property type="entry name" value="Inner_layer_core_VP3_Orbivir"/>
</dbReference>
<reference evidence="4 5" key="1">
    <citation type="journal article" date="2009" name="Virology">
        <title>Peruvian horse sickness virus and Yunnan orbivirus, isolated from vertebrates and mosquitoes in Peru and Australia.</title>
        <authorList>
            <person name="Attoui H."/>
            <person name="Mendez-Lopez M.R."/>
            <person name="Rao S."/>
            <person name="Hurtado-Alendes A."/>
            <person name="Lizaraso-Caparo F."/>
            <person name="Jaafar F.M."/>
            <person name="Samuel A.R."/>
            <person name="Belhouchet M."/>
            <person name="Pritchard L.I."/>
            <person name="Melville L."/>
            <person name="Weir R.P."/>
            <person name="Hyatt A.D."/>
            <person name="Davis S.S."/>
            <person name="Lunt R."/>
            <person name="Calisher C.H."/>
            <person name="Tesh R.B."/>
            <person name="Fujita R."/>
            <person name="Mertens P.P."/>
        </authorList>
    </citation>
    <scope>NUCLEOTIDE SEQUENCE [LARGE SCALE GENOMIC DNA]</scope>
</reference>
<accession>Q2Q1E3</accession>
<protein>
    <submittedName>
        <fullName evidence="4">VP3</fullName>
    </submittedName>
</protein>
<dbReference type="GeneID" id="5076732"/>
<keyword evidence="5" id="KW-1185">Reference proteome</keyword>
<dbReference type="RefSeq" id="YP_460039.1">
    <property type="nucleotide sequence ID" value="NC_007749.1"/>
</dbReference>
<evidence type="ECO:0000313" key="5">
    <source>
        <dbReference type="Proteomes" id="UP000201659"/>
    </source>
</evidence>
<evidence type="ECO:0000256" key="3">
    <source>
        <dbReference type="SAM" id="MobiDB-lite"/>
    </source>
</evidence>